<name>A0A974S311_9SPHN</name>
<keyword evidence="2" id="KW-1185">Reference proteome</keyword>
<organism evidence="1 2">
    <name type="scientific">Sphingomonas aliaeris</name>
    <dbReference type="NCBI Taxonomy" id="2759526"/>
    <lineage>
        <taxon>Bacteria</taxon>
        <taxon>Pseudomonadati</taxon>
        <taxon>Pseudomonadota</taxon>
        <taxon>Alphaproteobacteria</taxon>
        <taxon>Sphingomonadales</taxon>
        <taxon>Sphingomonadaceae</taxon>
        <taxon>Sphingomonas</taxon>
    </lineage>
</organism>
<dbReference type="KEGG" id="sari:H5J25_10245"/>
<sequence length="83" mass="9221">MTESHAPMHRYVVRGGRDAQFPLRVFNLFAQQALLVEEFRVTTDGDEYAIDITIDALSETGGAIILEKLRAMVLVDSAHCEIG</sequence>
<dbReference type="RefSeq" id="WP_202090689.1">
    <property type="nucleotide sequence ID" value="NZ_CP061035.1"/>
</dbReference>
<protein>
    <submittedName>
        <fullName evidence="1">Uncharacterized protein</fullName>
    </submittedName>
</protein>
<dbReference type="Proteomes" id="UP000595894">
    <property type="component" value="Chromosome"/>
</dbReference>
<gene>
    <name evidence="1" type="ORF">H5J25_10245</name>
</gene>
<evidence type="ECO:0000313" key="1">
    <source>
        <dbReference type="EMBL" id="QQV75971.1"/>
    </source>
</evidence>
<dbReference type="AlphaFoldDB" id="A0A974S311"/>
<evidence type="ECO:0000313" key="2">
    <source>
        <dbReference type="Proteomes" id="UP000595894"/>
    </source>
</evidence>
<reference evidence="2" key="1">
    <citation type="submission" date="2020-09" db="EMBL/GenBank/DDBJ databases">
        <title>Sphingomonas sp., a new species isolated from pork steak.</title>
        <authorList>
            <person name="Heidler von Heilborn D."/>
        </authorList>
    </citation>
    <scope>NUCLEOTIDE SEQUENCE [LARGE SCALE GENOMIC DNA]</scope>
</reference>
<dbReference type="EMBL" id="CP061035">
    <property type="protein sequence ID" value="QQV75971.1"/>
    <property type="molecule type" value="Genomic_DNA"/>
</dbReference>
<proteinExistence type="predicted"/>
<accession>A0A974S311</accession>